<organism evidence="1 2">
    <name type="scientific">Psychromarinibacter halotolerans</name>
    <dbReference type="NCBI Taxonomy" id="1775175"/>
    <lineage>
        <taxon>Bacteria</taxon>
        <taxon>Pseudomonadati</taxon>
        <taxon>Pseudomonadota</taxon>
        <taxon>Alphaproteobacteria</taxon>
        <taxon>Rhodobacterales</taxon>
        <taxon>Paracoccaceae</taxon>
        <taxon>Psychromarinibacter</taxon>
    </lineage>
</organism>
<evidence type="ECO:0000313" key="2">
    <source>
        <dbReference type="Proteomes" id="UP001595632"/>
    </source>
</evidence>
<name>A0ABV7GN89_9RHOB</name>
<comment type="caution">
    <text evidence="1">The sequence shown here is derived from an EMBL/GenBank/DDBJ whole genome shotgun (WGS) entry which is preliminary data.</text>
</comment>
<dbReference type="RefSeq" id="WP_275632177.1">
    <property type="nucleotide sequence ID" value="NZ_JARGYD010000002.1"/>
</dbReference>
<sequence>MHTNIVSYPKNLTFHAANDDRPSGPAGNVVSIKRMRQSERVIRTVRGVFYKTGATGAARAA</sequence>
<protein>
    <submittedName>
        <fullName evidence="1">Uncharacterized protein</fullName>
    </submittedName>
</protein>
<dbReference type="Proteomes" id="UP001595632">
    <property type="component" value="Unassembled WGS sequence"/>
</dbReference>
<accession>A0ABV7GN89</accession>
<keyword evidence="2" id="KW-1185">Reference proteome</keyword>
<proteinExistence type="predicted"/>
<gene>
    <name evidence="1" type="ORF">ACFOGP_02545</name>
</gene>
<reference evidence="2" key="1">
    <citation type="journal article" date="2019" name="Int. J. Syst. Evol. Microbiol.">
        <title>The Global Catalogue of Microorganisms (GCM) 10K type strain sequencing project: providing services to taxonomists for standard genome sequencing and annotation.</title>
        <authorList>
            <consortium name="The Broad Institute Genomics Platform"/>
            <consortium name="The Broad Institute Genome Sequencing Center for Infectious Disease"/>
            <person name="Wu L."/>
            <person name="Ma J."/>
        </authorList>
    </citation>
    <scope>NUCLEOTIDE SEQUENCE [LARGE SCALE GENOMIC DNA]</scope>
    <source>
        <strain evidence="2">KCTC 52366</strain>
    </source>
</reference>
<dbReference type="EMBL" id="JBHRTB010000010">
    <property type="protein sequence ID" value="MFC3141565.1"/>
    <property type="molecule type" value="Genomic_DNA"/>
</dbReference>
<evidence type="ECO:0000313" key="1">
    <source>
        <dbReference type="EMBL" id="MFC3141565.1"/>
    </source>
</evidence>